<proteinExistence type="inferred from homology"/>
<accession>A0ABW1KZ87</accession>
<dbReference type="RefSeq" id="WP_379881211.1">
    <property type="nucleotide sequence ID" value="NZ_JBHPON010000003.1"/>
</dbReference>
<dbReference type="Proteomes" id="UP001596116">
    <property type="component" value="Unassembled WGS sequence"/>
</dbReference>
<dbReference type="EMBL" id="JBHPON010000003">
    <property type="protein sequence ID" value="MFC6037393.1"/>
    <property type="molecule type" value="Genomic_DNA"/>
</dbReference>
<dbReference type="InterPro" id="IPR002347">
    <property type="entry name" value="SDR_fam"/>
</dbReference>
<gene>
    <name evidence="3" type="ORF">ACFMB1_17690</name>
</gene>
<dbReference type="PANTHER" id="PTHR43943:SF2">
    <property type="entry name" value="DEHYDROGENASE_REDUCTASE 4"/>
    <property type="match status" value="1"/>
</dbReference>
<dbReference type="InterPro" id="IPR020904">
    <property type="entry name" value="Sc_DH/Rdtase_CS"/>
</dbReference>
<evidence type="ECO:0000256" key="1">
    <source>
        <dbReference type="ARBA" id="ARBA00006484"/>
    </source>
</evidence>
<name>A0ABW1KZ87_9PROT</name>
<dbReference type="PRINTS" id="PR00080">
    <property type="entry name" value="SDRFAMILY"/>
</dbReference>
<comment type="similarity">
    <text evidence="1">Belongs to the short-chain dehydrogenases/reductases (SDR) family.</text>
</comment>
<sequence>MAEPDSLLDLTGKTAIVTGASRGIGEAIARRLAQYGANVVVSSRKIDGCEAVVRSINMLEGREAAFAIPCNITHKEELQRLVDETKAKVGAVDILVANAAVNPYFGPASEMTDEQFDKVIDCNVKSPHWLSQMVLPDMRAKKDGSIIIISSIGGFIGSASLGAYSISKAADLQLARNLAVEVGPDNVRVNCICPGVVKTQFAEALWKDPKIEKVMTERLPLRRFGEPDDIAGAAVFLASPAARWMTGQAMIIDGGAMISLGEL</sequence>
<keyword evidence="4" id="KW-1185">Reference proteome</keyword>
<dbReference type="SUPFAM" id="SSF51735">
    <property type="entry name" value="NAD(P)-binding Rossmann-fold domains"/>
    <property type="match status" value="1"/>
</dbReference>
<organism evidence="3 4">
    <name type="scientific">Hyphococcus aureus</name>
    <dbReference type="NCBI Taxonomy" id="2666033"/>
    <lineage>
        <taxon>Bacteria</taxon>
        <taxon>Pseudomonadati</taxon>
        <taxon>Pseudomonadota</taxon>
        <taxon>Alphaproteobacteria</taxon>
        <taxon>Parvularculales</taxon>
        <taxon>Parvularculaceae</taxon>
        <taxon>Hyphococcus</taxon>
    </lineage>
</organism>
<evidence type="ECO:0000259" key="2">
    <source>
        <dbReference type="SMART" id="SM00822"/>
    </source>
</evidence>
<dbReference type="InterPro" id="IPR057326">
    <property type="entry name" value="KR_dom"/>
</dbReference>
<evidence type="ECO:0000313" key="3">
    <source>
        <dbReference type="EMBL" id="MFC6037393.1"/>
    </source>
</evidence>
<dbReference type="PANTHER" id="PTHR43943">
    <property type="entry name" value="DEHYDROGENASE/REDUCTASE (SDR FAMILY) MEMBER 4"/>
    <property type="match status" value="1"/>
</dbReference>
<protein>
    <submittedName>
        <fullName evidence="3">SDR family oxidoreductase</fullName>
    </submittedName>
</protein>
<reference evidence="3 4" key="1">
    <citation type="submission" date="2024-09" db="EMBL/GenBank/DDBJ databases">
        <authorList>
            <person name="Zhang Z.-H."/>
        </authorList>
    </citation>
    <scope>NUCLEOTIDE SEQUENCE [LARGE SCALE GENOMIC DNA]</scope>
    <source>
        <strain evidence="3 4">HHTR114</strain>
    </source>
</reference>
<dbReference type="PRINTS" id="PR00081">
    <property type="entry name" value="GDHRDH"/>
</dbReference>
<dbReference type="Pfam" id="PF13561">
    <property type="entry name" value="adh_short_C2"/>
    <property type="match status" value="1"/>
</dbReference>
<dbReference type="PROSITE" id="PS00061">
    <property type="entry name" value="ADH_SHORT"/>
    <property type="match status" value="1"/>
</dbReference>
<dbReference type="Gene3D" id="3.40.50.720">
    <property type="entry name" value="NAD(P)-binding Rossmann-like Domain"/>
    <property type="match status" value="1"/>
</dbReference>
<dbReference type="InterPro" id="IPR036291">
    <property type="entry name" value="NAD(P)-bd_dom_sf"/>
</dbReference>
<dbReference type="SMART" id="SM00822">
    <property type="entry name" value="PKS_KR"/>
    <property type="match status" value="1"/>
</dbReference>
<comment type="caution">
    <text evidence="3">The sequence shown here is derived from an EMBL/GenBank/DDBJ whole genome shotgun (WGS) entry which is preliminary data.</text>
</comment>
<evidence type="ECO:0000313" key="4">
    <source>
        <dbReference type="Proteomes" id="UP001596116"/>
    </source>
</evidence>
<feature type="domain" description="Ketoreductase" evidence="2">
    <location>
        <begin position="13"/>
        <end position="200"/>
    </location>
</feature>
<dbReference type="NCBIfam" id="NF005559">
    <property type="entry name" value="PRK07231.1"/>
    <property type="match status" value="1"/>
</dbReference>